<evidence type="ECO:0000259" key="1">
    <source>
        <dbReference type="PROSITE" id="PS50126"/>
    </source>
</evidence>
<gene>
    <name evidence="2" type="ORF">A3H06_00800</name>
</gene>
<dbReference type="PROSITE" id="PS50126">
    <property type="entry name" value="S1"/>
    <property type="match status" value="4"/>
</dbReference>
<organism evidence="2 3">
    <name type="scientific">Candidatus Colwellbacteria bacterium RIFCSPLOWO2_12_FULL_44_13</name>
    <dbReference type="NCBI Taxonomy" id="1797694"/>
    <lineage>
        <taxon>Bacteria</taxon>
        <taxon>Candidatus Colwelliibacteriota</taxon>
    </lineage>
</organism>
<dbReference type="InterPro" id="IPR003029">
    <property type="entry name" value="S1_domain"/>
</dbReference>
<feature type="domain" description="S1 motif" evidence="1">
    <location>
        <begin position="195"/>
        <end position="264"/>
    </location>
</feature>
<evidence type="ECO:0000313" key="2">
    <source>
        <dbReference type="EMBL" id="OGY61403.1"/>
    </source>
</evidence>
<dbReference type="Gene3D" id="2.40.50.140">
    <property type="entry name" value="Nucleic acid-binding proteins"/>
    <property type="match status" value="4"/>
</dbReference>
<dbReference type="SUPFAM" id="SSF50249">
    <property type="entry name" value="Nucleic acid-binding proteins"/>
    <property type="match status" value="4"/>
</dbReference>
<dbReference type="CDD" id="cd04465">
    <property type="entry name" value="S1_RPS1_repeat_ec2_hs2"/>
    <property type="match status" value="1"/>
</dbReference>
<dbReference type="AlphaFoldDB" id="A0A1G1Z9T0"/>
<dbReference type="InterPro" id="IPR035104">
    <property type="entry name" value="Ribosomal_protein_S1-like"/>
</dbReference>
<dbReference type="Pfam" id="PF00575">
    <property type="entry name" value="S1"/>
    <property type="match status" value="3"/>
</dbReference>
<dbReference type="PANTHER" id="PTHR47559:SF1">
    <property type="entry name" value="OS03G0844900 PROTEIN"/>
    <property type="match status" value="1"/>
</dbReference>
<dbReference type="Proteomes" id="UP000176976">
    <property type="component" value="Unassembled WGS sequence"/>
</dbReference>
<feature type="domain" description="S1 motif" evidence="1">
    <location>
        <begin position="100"/>
        <end position="178"/>
    </location>
</feature>
<dbReference type="PANTHER" id="PTHR47559">
    <property type="entry name" value="OS03G0844900 PROTEIN"/>
    <property type="match status" value="1"/>
</dbReference>
<dbReference type="GO" id="GO:0003676">
    <property type="term" value="F:nucleic acid binding"/>
    <property type="evidence" value="ECO:0007669"/>
    <property type="project" value="InterPro"/>
</dbReference>
<dbReference type="InterPro" id="IPR052757">
    <property type="entry name" value="Ribosomal_protein_S1"/>
</dbReference>
<protein>
    <recommendedName>
        <fullName evidence="1">S1 motif domain-containing protein</fullName>
    </recommendedName>
</protein>
<dbReference type="EMBL" id="MHJC01000023">
    <property type="protein sequence ID" value="OGY61403.1"/>
    <property type="molecule type" value="Genomic_DNA"/>
</dbReference>
<feature type="domain" description="S1 motif" evidence="1">
    <location>
        <begin position="15"/>
        <end position="82"/>
    </location>
</feature>
<proteinExistence type="predicted"/>
<accession>A0A1G1Z9T0</accession>
<comment type="caution">
    <text evidence="2">The sequence shown here is derived from an EMBL/GenBank/DDBJ whole genome shotgun (WGS) entry which is preliminary data.</text>
</comment>
<dbReference type="SMART" id="SM00316">
    <property type="entry name" value="S1"/>
    <property type="match status" value="4"/>
</dbReference>
<feature type="domain" description="S1 motif" evidence="1">
    <location>
        <begin position="281"/>
        <end position="348"/>
    </location>
</feature>
<name>A0A1G1Z9T0_9BACT</name>
<dbReference type="InterPro" id="IPR012340">
    <property type="entry name" value="NA-bd_OB-fold"/>
</dbReference>
<dbReference type="PRINTS" id="PR00681">
    <property type="entry name" value="RIBOSOMALS1"/>
</dbReference>
<reference evidence="2 3" key="1">
    <citation type="journal article" date="2016" name="Nat. Commun.">
        <title>Thousands of microbial genomes shed light on interconnected biogeochemical processes in an aquifer system.</title>
        <authorList>
            <person name="Anantharaman K."/>
            <person name="Brown C.T."/>
            <person name="Hug L.A."/>
            <person name="Sharon I."/>
            <person name="Castelle C.J."/>
            <person name="Probst A.J."/>
            <person name="Thomas B.C."/>
            <person name="Singh A."/>
            <person name="Wilkins M.J."/>
            <person name="Karaoz U."/>
            <person name="Brodie E.L."/>
            <person name="Williams K.H."/>
            <person name="Hubbard S.S."/>
            <person name="Banfield J.F."/>
        </authorList>
    </citation>
    <scope>NUCLEOTIDE SEQUENCE [LARGE SCALE GENOMIC DNA]</scope>
</reference>
<sequence length="363" mass="40443">MLKSQPELLQFLKVGELVEVRLLEKAKQGVFFDVRGIATGTLYGRELANARDIVKSLKPGDTIKAKIIELENEGGFVELSLSEADKQKSWEDVKEIQEKNEPISIKITEVNAGGLMGEIAGIRAFLPVSQLSNEHYPRVADGDRAKILEELKKFVGEELTVKVININSRVNKLIVSEREVVSQGVKELIKKYNVGDVIDGIISGVASFGAFIRFANVPELEGLIHISELGHRLIDNPKEVVTVGDMVKAKIVDIKEDRISLSLKALQEDPWQKVEERYKAGEEITGVVHKFNPFGAFIKLDVDITGLIHVSEFGSVDEMKKEMDVGKSYTFKIDSVKPAEKRLVLKRIGNQKKEIGETNEKPV</sequence>
<evidence type="ECO:0000313" key="3">
    <source>
        <dbReference type="Proteomes" id="UP000176976"/>
    </source>
</evidence>